<reference evidence="5" key="1">
    <citation type="submission" date="2015-09" db="EMBL/GenBank/DDBJ databases">
        <authorList>
            <consortium name="Pathogen Informatics"/>
        </authorList>
    </citation>
    <scope>NUCLEOTIDE SEQUENCE [LARGE SCALE GENOMIC DNA]</scope>
    <source>
        <strain evidence="5">Lake Konstanz</strain>
    </source>
</reference>
<organism evidence="4 5">
    <name type="scientific">Bodo saltans</name>
    <name type="common">Flagellated protozoan</name>
    <dbReference type="NCBI Taxonomy" id="75058"/>
    <lineage>
        <taxon>Eukaryota</taxon>
        <taxon>Discoba</taxon>
        <taxon>Euglenozoa</taxon>
        <taxon>Kinetoplastea</taxon>
        <taxon>Metakinetoplastina</taxon>
        <taxon>Eubodonida</taxon>
        <taxon>Bodonidae</taxon>
        <taxon>Bodo</taxon>
    </lineage>
</organism>
<evidence type="ECO:0000313" key="5">
    <source>
        <dbReference type="Proteomes" id="UP000051952"/>
    </source>
</evidence>
<dbReference type="PRINTS" id="PR00305">
    <property type="entry name" value="1433ZETA"/>
</dbReference>
<dbReference type="OMA" id="KGCQLAR"/>
<gene>
    <name evidence="4" type="ORF">BSAL_67255</name>
</gene>
<dbReference type="Pfam" id="PF00244">
    <property type="entry name" value="14-3-3"/>
    <property type="match status" value="1"/>
</dbReference>
<comment type="similarity">
    <text evidence="1">Belongs to the 14-3-3 family.</text>
</comment>
<dbReference type="SUPFAM" id="SSF48445">
    <property type="entry name" value="14-3-3 protein"/>
    <property type="match status" value="1"/>
</dbReference>
<sequence>MISFCLRHQAALDKPSYNPVEQDHPAMAFKIPEKRDQLIITAKLAEQCERYDEMLVCMKRVVKSTPDLGSEERNLLSVAYKNVIGSRRACWRAISSLESKEDVKRGAGSQLPLIRAYKKQIEAELGEICVDILDLLDKYLIPAAPNEDAKVYFYKMKGDYHRYYAEIDNGDDQRDKALEAYTRATEYATSLKATSPIRLGLALNFSVFYYEILKSPDKGCQLARQAFEEALNDPEVLDEEQHKEAALIMQLLRDNLALWTEDIHPENADDGMKMEDME</sequence>
<proteinExistence type="inferred from homology"/>
<accession>A0A0S4IUJ3</accession>
<evidence type="ECO:0000256" key="2">
    <source>
        <dbReference type="PIRSR" id="PIRSR000868-1"/>
    </source>
</evidence>
<keyword evidence="5" id="KW-1185">Reference proteome</keyword>
<feature type="site" description="Interaction with phosphoserine on interacting protein" evidence="2">
    <location>
        <position position="162"/>
    </location>
</feature>
<dbReference type="InterPro" id="IPR000308">
    <property type="entry name" value="14-3-3"/>
</dbReference>
<dbReference type="CDD" id="cd08774">
    <property type="entry name" value="14-3-3"/>
    <property type="match status" value="1"/>
</dbReference>
<dbReference type="InterPro" id="IPR036815">
    <property type="entry name" value="14-3-3_dom_sf"/>
</dbReference>
<dbReference type="OrthoDB" id="10260625at2759"/>
<feature type="site" description="Interaction with phosphoserine on interacting protein" evidence="2">
    <location>
        <position position="88"/>
    </location>
</feature>
<dbReference type="AlphaFoldDB" id="A0A0S4IUJ3"/>
<dbReference type="PIRSF" id="PIRSF000868">
    <property type="entry name" value="14-3-3"/>
    <property type="match status" value="1"/>
</dbReference>
<evidence type="ECO:0000256" key="1">
    <source>
        <dbReference type="ARBA" id="ARBA00006141"/>
    </source>
</evidence>
<protein>
    <recommendedName>
        <fullName evidence="3">14-3-3 domain-containing protein</fullName>
    </recommendedName>
</protein>
<dbReference type="PANTHER" id="PTHR18860">
    <property type="entry name" value="14-3-3 PROTEIN"/>
    <property type="match status" value="1"/>
</dbReference>
<dbReference type="Gene3D" id="1.20.190.20">
    <property type="entry name" value="14-3-3 domain"/>
    <property type="match status" value="1"/>
</dbReference>
<feature type="domain" description="14-3-3" evidence="3">
    <location>
        <begin position="35"/>
        <end position="273"/>
    </location>
</feature>
<evidence type="ECO:0000313" key="4">
    <source>
        <dbReference type="EMBL" id="CUF92266.1"/>
    </source>
</evidence>
<dbReference type="Proteomes" id="UP000051952">
    <property type="component" value="Unassembled WGS sequence"/>
</dbReference>
<dbReference type="VEuPathDB" id="TriTrypDB:BSAL_67255"/>
<dbReference type="SMART" id="SM00101">
    <property type="entry name" value="14_3_3"/>
    <property type="match status" value="1"/>
</dbReference>
<dbReference type="EMBL" id="CYKH01000450">
    <property type="protein sequence ID" value="CUF92266.1"/>
    <property type="molecule type" value="Genomic_DNA"/>
</dbReference>
<dbReference type="PROSITE" id="PS00796">
    <property type="entry name" value="1433_1"/>
    <property type="match status" value="1"/>
</dbReference>
<dbReference type="InterPro" id="IPR023410">
    <property type="entry name" value="14-3-3_domain"/>
</dbReference>
<dbReference type="InterPro" id="IPR023409">
    <property type="entry name" value="14-3-3_CS"/>
</dbReference>
<evidence type="ECO:0000259" key="3">
    <source>
        <dbReference type="SMART" id="SM00101"/>
    </source>
</evidence>
<name>A0A0S4IUJ3_BODSA</name>